<evidence type="ECO:0000313" key="6">
    <source>
        <dbReference type="Proteomes" id="UP000184699"/>
    </source>
</evidence>
<evidence type="ECO:0000256" key="2">
    <source>
        <dbReference type="ARBA" id="ARBA00023125"/>
    </source>
</evidence>
<keyword evidence="6" id="KW-1185">Reference proteome</keyword>
<evidence type="ECO:0000256" key="1">
    <source>
        <dbReference type="ARBA" id="ARBA00023015"/>
    </source>
</evidence>
<dbReference type="STRING" id="232089.SAMN05443544_2711"/>
<protein>
    <submittedName>
        <fullName evidence="5">Transcriptional regulator, MarR family</fullName>
    </submittedName>
</protein>
<name>A0A1N6GMN6_9MICO</name>
<evidence type="ECO:0000313" key="5">
    <source>
        <dbReference type="EMBL" id="SIO08776.1"/>
    </source>
</evidence>
<dbReference type="GO" id="GO:0003677">
    <property type="term" value="F:DNA binding"/>
    <property type="evidence" value="ECO:0007669"/>
    <property type="project" value="UniProtKB-KW"/>
</dbReference>
<dbReference type="GO" id="GO:0003700">
    <property type="term" value="F:DNA-binding transcription factor activity"/>
    <property type="evidence" value="ECO:0007669"/>
    <property type="project" value="InterPro"/>
</dbReference>
<dbReference type="PANTHER" id="PTHR33164">
    <property type="entry name" value="TRANSCRIPTIONAL REGULATOR, MARR FAMILY"/>
    <property type="match status" value="1"/>
</dbReference>
<dbReference type="RefSeq" id="WP_074261045.1">
    <property type="nucleotide sequence ID" value="NZ_FSRJ01000003.1"/>
</dbReference>
<keyword evidence="2" id="KW-0238">DNA-binding</keyword>
<evidence type="ECO:0000256" key="3">
    <source>
        <dbReference type="ARBA" id="ARBA00023163"/>
    </source>
</evidence>
<gene>
    <name evidence="5" type="ORF">SAMN05443544_2711</name>
</gene>
<dbReference type="Pfam" id="PF12802">
    <property type="entry name" value="MarR_2"/>
    <property type="match status" value="1"/>
</dbReference>
<dbReference type="SUPFAM" id="SSF46785">
    <property type="entry name" value="Winged helix' DNA-binding domain"/>
    <property type="match status" value="1"/>
</dbReference>
<reference evidence="6" key="1">
    <citation type="submission" date="2016-11" db="EMBL/GenBank/DDBJ databases">
        <authorList>
            <person name="Varghese N."/>
            <person name="Submissions S."/>
        </authorList>
    </citation>
    <scope>NUCLEOTIDE SEQUENCE [LARGE SCALE GENOMIC DNA]</scope>
    <source>
        <strain evidence="6">DSM 8595</strain>
    </source>
</reference>
<dbReference type="InterPro" id="IPR036390">
    <property type="entry name" value="WH_DNA-bd_sf"/>
</dbReference>
<dbReference type="OrthoDB" id="122135at2"/>
<dbReference type="PROSITE" id="PS01117">
    <property type="entry name" value="HTH_MARR_1"/>
    <property type="match status" value="1"/>
</dbReference>
<feature type="domain" description="HTH marR-type" evidence="4">
    <location>
        <begin position="10"/>
        <end position="144"/>
    </location>
</feature>
<dbReference type="PANTHER" id="PTHR33164:SF99">
    <property type="entry name" value="MARR FAMILY REGULATORY PROTEIN"/>
    <property type="match status" value="1"/>
</dbReference>
<dbReference type="InterPro" id="IPR036388">
    <property type="entry name" value="WH-like_DNA-bd_sf"/>
</dbReference>
<sequence>MRRSERKAASPDLGILANRALHAVQRELFRTLAEQGHPDLRPRHGAVMAFIDEEGSRATDLAQQSGQHKQVIGTLVDELAALGYVRREPDPDDRRAKLVVPTERGLDQMQRSDAIVGEIEARHAAAAGEAAYDAFKRLLRQVGEAPPADGDAGVTP</sequence>
<proteinExistence type="predicted"/>
<dbReference type="EMBL" id="FSRJ01000003">
    <property type="protein sequence ID" value="SIO08776.1"/>
    <property type="molecule type" value="Genomic_DNA"/>
</dbReference>
<keyword evidence="1" id="KW-0805">Transcription regulation</keyword>
<dbReference type="Proteomes" id="UP000184699">
    <property type="component" value="Unassembled WGS sequence"/>
</dbReference>
<dbReference type="PROSITE" id="PS50995">
    <property type="entry name" value="HTH_MARR_2"/>
    <property type="match status" value="1"/>
</dbReference>
<dbReference type="GO" id="GO:0006950">
    <property type="term" value="P:response to stress"/>
    <property type="evidence" value="ECO:0007669"/>
    <property type="project" value="TreeGrafter"/>
</dbReference>
<accession>A0A1N6GMN6</accession>
<keyword evidence="3" id="KW-0804">Transcription</keyword>
<organism evidence="5 6">
    <name type="scientific">Agromyces cerinus subsp. cerinus</name>
    <dbReference type="NCBI Taxonomy" id="232089"/>
    <lineage>
        <taxon>Bacteria</taxon>
        <taxon>Bacillati</taxon>
        <taxon>Actinomycetota</taxon>
        <taxon>Actinomycetes</taxon>
        <taxon>Micrococcales</taxon>
        <taxon>Microbacteriaceae</taxon>
        <taxon>Agromyces</taxon>
    </lineage>
</organism>
<dbReference type="InterPro" id="IPR023187">
    <property type="entry name" value="Tscrpt_reg_MarR-type_CS"/>
</dbReference>
<evidence type="ECO:0000259" key="4">
    <source>
        <dbReference type="PROSITE" id="PS50995"/>
    </source>
</evidence>
<dbReference type="AlphaFoldDB" id="A0A1N6GMN6"/>
<dbReference type="SMART" id="SM00347">
    <property type="entry name" value="HTH_MARR"/>
    <property type="match status" value="1"/>
</dbReference>
<dbReference type="Gene3D" id="1.10.10.10">
    <property type="entry name" value="Winged helix-like DNA-binding domain superfamily/Winged helix DNA-binding domain"/>
    <property type="match status" value="1"/>
</dbReference>
<dbReference type="InterPro" id="IPR039422">
    <property type="entry name" value="MarR/SlyA-like"/>
</dbReference>
<dbReference type="InterPro" id="IPR000835">
    <property type="entry name" value="HTH_MarR-typ"/>
</dbReference>